<dbReference type="InParanoid" id="A0A0D0AG47"/>
<dbReference type="STRING" id="930992.A0A0D0AG47"/>
<evidence type="ECO:0000256" key="1">
    <source>
        <dbReference type="SAM" id="MobiDB-lite"/>
    </source>
</evidence>
<proteinExistence type="predicted"/>
<keyword evidence="3" id="KW-1185">Reference proteome</keyword>
<feature type="region of interest" description="Disordered" evidence="1">
    <location>
        <begin position="99"/>
        <end position="121"/>
    </location>
</feature>
<gene>
    <name evidence="2" type="ORF">CY34DRAFT_100018</name>
</gene>
<dbReference type="HOGENOM" id="CLU_1182650_0_0_1"/>
<feature type="compositionally biased region" description="Basic and acidic residues" evidence="1">
    <location>
        <begin position="111"/>
        <end position="121"/>
    </location>
</feature>
<evidence type="ECO:0000313" key="3">
    <source>
        <dbReference type="Proteomes" id="UP000054485"/>
    </source>
</evidence>
<dbReference type="EMBL" id="KN835996">
    <property type="protein sequence ID" value="KIK33202.1"/>
    <property type="molecule type" value="Genomic_DNA"/>
</dbReference>
<feature type="non-terminal residue" evidence="2">
    <location>
        <position position="1"/>
    </location>
</feature>
<dbReference type="OrthoDB" id="3235041at2759"/>
<reference evidence="2 3" key="1">
    <citation type="submission" date="2014-04" db="EMBL/GenBank/DDBJ databases">
        <authorList>
            <consortium name="DOE Joint Genome Institute"/>
            <person name="Kuo A."/>
            <person name="Ruytinx J."/>
            <person name="Rineau F."/>
            <person name="Colpaert J."/>
            <person name="Kohler A."/>
            <person name="Nagy L.G."/>
            <person name="Floudas D."/>
            <person name="Copeland A."/>
            <person name="Barry K.W."/>
            <person name="Cichocki N."/>
            <person name="Veneault-Fourrey C."/>
            <person name="LaButti K."/>
            <person name="Lindquist E.A."/>
            <person name="Lipzen A."/>
            <person name="Lundell T."/>
            <person name="Morin E."/>
            <person name="Murat C."/>
            <person name="Sun H."/>
            <person name="Tunlid A."/>
            <person name="Henrissat B."/>
            <person name="Grigoriev I.V."/>
            <person name="Hibbett D.S."/>
            <person name="Martin F."/>
            <person name="Nordberg H.P."/>
            <person name="Cantor M.N."/>
            <person name="Hua S.X."/>
        </authorList>
    </citation>
    <scope>NUCLEOTIDE SEQUENCE [LARGE SCALE GENOMIC DNA]</scope>
    <source>
        <strain evidence="2 3">UH-Slu-Lm8-n1</strain>
    </source>
</reference>
<sequence>MDEWYKSFEGILARNQDDFVSASPESRQSILKTIRNQIVTSHDLLEDPVDLPKSFQKVCIIYLIYNCTYFTEYNKAIRRYYLQFLTDDDDKQAEEHILGDEQDQDNCAVSPEEREAAARPKDAGFYKKELTDWDVAQKLFKVEMDEYDKEKQSKLGVKQSIKFRTGNARDWFNNMTHAQRKEVEDAKEKWNHEGAPLESQAMYRKRNLKRVLDDFTEQIRRTMGCRIVMLVSHKK</sequence>
<organism evidence="2 3">
    <name type="scientific">Suillus luteus UH-Slu-Lm8-n1</name>
    <dbReference type="NCBI Taxonomy" id="930992"/>
    <lineage>
        <taxon>Eukaryota</taxon>
        <taxon>Fungi</taxon>
        <taxon>Dikarya</taxon>
        <taxon>Basidiomycota</taxon>
        <taxon>Agaricomycotina</taxon>
        <taxon>Agaricomycetes</taxon>
        <taxon>Agaricomycetidae</taxon>
        <taxon>Boletales</taxon>
        <taxon>Suillineae</taxon>
        <taxon>Suillaceae</taxon>
        <taxon>Suillus</taxon>
    </lineage>
</organism>
<evidence type="ECO:0000313" key="2">
    <source>
        <dbReference type="EMBL" id="KIK33202.1"/>
    </source>
</evidence>
<accession>A0A0D0AG47</accession>
<name>A0A0D0AG47_9AGAM</name>
<protein>
    <submittedName>
        <fullName evidence="2">Uncharacterized protein</fullName>
    </submittedName>
</protein>
<dbReference type="AlphaFoldDB" id="A0A0D0AG47"/>
<dbReference type="Proteomes" id="UP000054485">
    <property type="component" value="Unassembled WGS sequence"/>
</dbReference>
<reference evidence="3" key="2">
    <citation type="submission" date="2015-01" db="EMBL/GenBank/DDBJ databases">
        <title>Evolutionary Origins and Diversification of the Mycorrhizal Mutualists.</title>
        <authorList>
            <consortium name="DOE Joint Genome Institute"/>
            <consortium name="Mycorrhizal Genomics Consortium"/>
            <person name="Kohler A."/>
            <person name="Kuo A."/>
            <person name="Nagy L.G."/>
            <person name="Floudas D."/>
            <person name="Copeland A."/>
            <person name="Barry K.W."/>
            <person name="Cichocki N."/>
            <person name="Veneault-Fourrey C."/>
            <person name="LaButti K."/>
            <person name="Lindquist E.A."/>
            <person name="Lipzen A."/>
            <person name="Lundell T."/>
            <person name="Morin E."/>
            <person name="Murat C."/>
            <person name="Riley R."/>
            <person name="Ohm R."/>
            <person name="Sun H."/>
            <person name="Tunlid A."/>
            <person name="Henrissat B."/>
            <person name="Grigoriev I.V."/>
            <person name="Hibbett D.S."/>
            <person name="Martin F."/>
        </authorList>
    </citation>
    <scope>NUCLEOTIDE SEQUENCE [LARGE SCALE GENOMIC DNA]</scope>
    <source>
        <strain evidence="3">UH-Slu-Lm8-n1</strain>
    </source>
</reference>